<feature type="region of interest" description="Disordered" evidence="2">
    <location>
        <begin position="1"/>
        <end position="49"/>
    </location>
</feature>
<evidence type="ECO:0000259" key="3">
    <source>
        <dbReference type="Pfam" id="PF01205"/>
    </source>
</evidence>
<dbReference type="Pfam" id="PF01205">
    <property type="entry name" value="Impact_N"/>
    <property type="match status" value="1"/>
</dbReference>
<comment type="caution">
    <text evidence="4">The sequence shown here is derived from an EMBL/GenBank/DDBJ whole genome shotgun (WGS) entry which is preliminary data.</text>
</comment>
<organism evidence="4 5">
    <name type="scientific">Rhodotorula mucilaginosa</name>
    <name type="common">Yeast</name>
    <name type="synonym">Rhodotorula rubra</name>
    <dbReference type="NCBI Taxonomy" id="5537"/>
    <lineage>
        <taxon>Eukaryota</taxon>
        <taxon>Fungi</taxon>
        <taxon>Dikarya</taxon>
        <taxon>Basidiomycota</taxon>
        <taxon>Pucciniomycotina</taxon>
        <taxon>Microbotryomycetes</taxon>
        <taxon>Sporidiobolales</taxon>
        <taxon>Sporidiobolaceae</taxon>
        <taxon>Rhodotorula</taxon>
    </lineage>
</organism>
<dbReference type="PANTHER" id="PTHR16301:SF25">
    <property type="entry name" value="PROTEIN IMPACT"/>
    <property type="match status" value="1"/>
</dbReference>
<evidence type="ECO:0000313" key="4">
    <source>
        <dbReference type="EMBL" id="KAG0666848.1"/>
    </source>
</evidence>
<feature type="compositionally biased region" description="Basic and acidic residues" evidence="2">
    <location>
        <begin position="246"/>
        <end position="259"/>
    </location>
</feature>
<dbReference type="InterPro" id="IPR020568">
    <property type="entry name" value="Ribosomal_Su5_D2-typ_SF"/>
</dbReference>
<dbReference type="InterPro" id="IPR023582">
    <property type="entry name" value="Impact"/>
</dbReference>
<dbReference type="PANTHER" id="PTHR16301">
    <property type="entry name" value="IMPACT-RELATED"/>
    <property type="match status" value="1"/>
</dbReference>
<reference evidence="4 5" key="1">
    <citation type="submission" date="2020-11" db="EMBL/GenBank/DDBJ databases">
        <title>Kefir isolates.</title>
        <authorList>
            <person name="Marcisauskas S."/>
            <person name="Kim Y."/>
            <person name="Blasche S."/>
        </authorList>
    </citation>
    <scope>NUCLEOTIDE SEQUENCE [LARGE SCALE GENOMIC DNA]</scope>
    <source>
        <strain evidence="4 5">KR</strain>
    </source>
</reference>
<feature type="region of interest" description="Disordered" evidence="2">
    <location>
        <begin position="246"/>
        <end position="304"/>
    </location>
</feature>
<feature type="domain" description="Impact N-terminal" evidence="3">
    <location>
        <begin position="54"/>
        <end position="174"/>
    </location>
</feature>
<comment type="similarity">
    <text evidence="1">Belongs to the IMPACT family.</text>
</comment>
<dbReference type="OrthoDB" id="69641at2759"/>
<gene>
    <name evidence="4" type="ORF">C6P46_003558</name>
</gene>
<dbReference type="InterPro" id="IPR036956">
    <property type="entry name" value="Impact_N_sf"/>
</dbReference>
<name>A0A9P6W7G3_RHOMI</name>
<accession>A0A9P6W7G3</accession>
<dbReference type="Gene3D" id="3.30.230.30">
    <property type="entry name" value="Impact, N-terminal domain"/>
    <property type="match status" value="1"/>
</dbReference>
<dbReference type="InterPro" id="IPR001498">
    <property type="entry name" value="Impact_N"/>
</dbReference>
<protein>
    <recommendedName>
        <fullName evidence="3">Impact N-terminal domain-containing protein</fullName>
    </recommendedName>
</protein>
<evidence type="ECO:0000256" key="1">
    <source>
        <dbReference type="ARBA" id="ARBA00007665"/>
    </source>
</evidence>
<dbReference type="AlphaFoldDB" id="A0A9P6W7G3"/>
<proteinExistence type="inferred from homology"/>
<dbReference type="Proteomes" id="UP000777482">
    <property type="component" value="Unassembled WGS sequence"/>
</dbReference>
<sequence>MSKRAAPSADPLPPAKRSASKSAPTPSLTAYFPSKTGPPRPPQPVVASDPITDRQSTFVAHAAPCSNHTQAHTLQNYIRNLRSGTHPVECSHEILAWRCLSLKPGKTGLGSENDFKVMIDGDDDGEKGGSAVIKEVLIQEGGIDVAIVISRLYGGIMLGPVRFAHMRKCASQALSRLLDAQRLPELLSQLAHLDREIASHSPAASSSPAKATVTAEAASKYAHLDVAKAERLVAAREKRLELLRKKQREEEEELWRQVEEQDAAEQQNPPHPQGEKTAPSPTTPERRRRLSLGSDAEAESAVGT</sequence>
<dbReference type="GO" id="GO:0006446">
    <property type="term" value="P:regulation of translational initiation"/>
    <property type="evidence" value="ECO:0007669"/>
    <property type="project" value="TreeGrafter"/>
</dbReference>
<keyword evidence="5" id="KW-1185">Reference proteome</keyword>
<dbReference type="GO" id="GO:0005737">
    <property type="term" value="C:cytoplasm"/>
    <property type="evidence" value="ECO:0007669"/>
    <property type="project" value="TreeGrafter"/>
</dbReference>
<evidence type="ECO:0000256" key="2">
    <source>
        <dbReference type="SAM" id="MobiDB-lite"/>
    </source>
</evidence>
<dbReference type="SUPFAM" id="SSF54211">
    <property type="entry name" value="Ribosomal protein S5 domain 2-like"/>
    <property type="match status" value="1"/>
</dbReference>
<evidence type="ECO:0000313" key="5">
    <source>
        <dbReference type="Proteomes" id="UP000777482"/>
    </source>
</evidence>
<dbReference type="EMBL" id="PUHQ01000003">
    <property type="protein sequence ID" value="KAG0666848.1"/>
    <property type="molecule type" value="Genomic_DNA"/>
</dbReference>
<dbReference type="GO" id="GO:0140469">
    <property type="term" value="P:GCN2-mediated signaling"/>
    <property type="evidence" value="ECO:0007669"/>
    <property type="project" value="TreeGrafter"/>
</dbReference>